<evidence type="ECO:0000313" key="2">
    <source>
        <dbReference type="EMBL" id="KEH37687.1"/>
    </source>
</evidence>
<evidence type="ECO:0000313" key="3">
    <source>
        <dbReference type="EnsemblPlants" id="KEH37687"/>
    </source>
</evidence>
<name>A0A072V773_MEDTR</name>
<gene>
    <name evidence="2" type="ordered locus">MTR_2g445200</name>
</gene>
<keyword evidence="1" id="KW-0472">Membrane</keyword>
<evidence type="ECO:0000256" key="1">
    <source>
        <dbReference type="SAM" id="Phobius"/>
    </source>
</evidence>
<organism evidence="2 4">
    <name type="scientific">Medicago truncatula</name>
    <name type="common">Barrel medic</name>
    <name type="synonym">Medicago tribuloides</name>
    <dbReference type="NCBI Taxonomy" id="3880"/>
    <lineage>
        <taxon>Eukaryota</taxon>
        <taxon>Viridiplantae</taxon>
        <taxon>Streptophyta</taxon>
        <taxon>Embryophyta</taxon>
        <taxon>Tracheophyta</taxon>
        <taxon>Spermatophyta</taxon>
        <taxon>Magnoliopsida</taxon>
        <taxon>eudicotyledons</taxon>
        <taxon>Gunneridae</taxon>
        <taxon>Pentapetalae</taxon>
        <taxon>rosids</taxon>
        <taxon>fabids</taxon>
        <taxon>Fabales</taxon>
        <taxon>Fabaceae</taxon>
        <taxon>Papilionoideae</taxon>
        <taxon>50 kb inversion clade</taxon>
        <taxon>NPAAA clade</taxon>
        <taxon>Hologalegina</taxon>
        <taxon>IRL clade</taxon>
        <taxon>Trifolieae</taxon>
        <taxon>Medicago</taxon>
    </lineage>
</organism>
<keyword evidence="1" id="KW-1133">Transmembrane helix</keyword>
<keyword evidence="1 2" id="KW-0812">Transmembrane</keyword>
<proteinExistence type="predicted"/>
<accession>A0A072V773</accession>
<sequence>MFCTVQVTLCCSIVAVMVLSISVVAQSLDLMLMKRASKLVLGTKRFTKATDIWSMRKYRHDYPKENFVEQVTELLDQARLTRAFAALSPSLASDFRQIFVTTPCLLEELMKTRFNVDIFFIMLFVLLVLDIVLLVVLFSGGKGVMENLLVVNLGISL</sequence>
<reference evidence="3" key="3">
    <citation type="submission" date="2015-04" db="UniProtKB">
        <authorList>
            <consortium name="EnsemblPlants"/>
        </authorList>
    </citation>
    <scope>IDENTIFICATION</scope>
    <source>
        <strain evidence="3">cv. Jemalong A17</strain>
    </source>
</reference>
<dbReference type="AlphaFoldDB" id="A0A072V773"/>
<keyword evidence="4" id="KW-1185">Reference proteome</keyword>
<feature type="transmembrane region" description="Helical" evidence="1">
    <location>
        <begin position="118"/>
        <end position="139"/>
    </location>
</feature>
<dbReference type="Proteomes" id="UP000002051">
    <property type="component" value="Chromosome 2"/>
</dbReference>
<protein>
    <submittedName>
        <fullName evidence="2">Transmembrane protein, putative</fullName>
    </submittedName>
</protein>
<dbReference type="EnsemblPlants" id="KEH37687">
    <property type="protein sequence ID" value="KEH37687"/>
    <property type="gene ID" value="MTR_2g445200"/>
</dbReference>
<evidence type="ECO:0000313" key="4">
    <source>
        <dbReference type="Proteomes" id="UP000002051"/>
    </source>
</evidence>
<dbReference type="EMBL" id="CM001218">
    <property type="protein sequence ID" value="KEH37687.1"/>
    <property type="molecule type" value="Genomic_DNA"/>
</dbReference>
<dbReference type="HOGENOM" id="CLU_1680540_0_0_1"/>
<reference evidence="2 4" key="1">
    <citation type="journal article" date="2011" name="Nature">
        <title>The Medicago genome provides insight into the evolution of rhizobial symbioses.</title>
        <authorList>
            <person name="Young N.D."/>
            <person name="Debelle F."/>
            <person name="Oldroyd G.E."/>
            <person name="Geurts R."/>
            <person name="Cannon S.B."/>
            <person name="Udvardi M.K."/>
            <person name="Benedito V.A."/>
            <person name="Mayer K.F."/>
            <person name="Gouzy J."/>
            <person name="Schoof H."/>
            <person name="Van de Peer Y."/>
            <person name="Proost S."/>
            <person name="Cook D.R."/>
            <person name="Meyers B.C."/>
            <person name="Spannagl M."/>
            <person name="Cheung F."/>
            <person name="De Mita S."/>
            <person name="Krishnakumar V."/>
            <person name="Gundlach H."/>
            <person name="Zhou S."/>
            <person name="Mudge J."/>
            <person name="Bharti A.K."/>
            <person name="Murray J.D."/>
            <person name="Naoumkina M.A."/>
            <person name="Rosen B."/>
            <person name="Silverstein K.A."/>
            <person name="Tang H."/>
            <person name="Rombauts S."/>
            <person name="Zhao P.X."/>
            <person name="Zhou P."/>
            <person name="Barbe V."/>
            <person name="Bardou P."/>
            <person name="Bechner M."/>
            <person name="Bellec A."/>
            <person name="Berger A."/>
            <person name="Berges H."/>
            <person name="Bidwell S."/>
            <person name="Bisseling T."/>
            <person name="Choisne N."/>
            <person name="Couloux A."/>
            <person name="Denny R."/>
            <person name="Deshpande S."/>
            <person name="Dai X."/>
            <person name="Doyle J.J."/>
            <person name="Dudez A.M."/>
            <person name="Farmer A.D."/>
            <person name="Fouteau S."/>
            <person name="Franken C."/>
            <person name="Gibelin C."/>
            <person name="Gish J."/>
            <person name="Goldstein S."/>
            <person name="Gonzalez A.J."/>
            <person name="Green P.J."/>
            <person name="Hallab A."/>
            <person name="Hartog M."/>
            <person name="Hua A."/>
            <person name="Humphray S.J."/>
            <person name="Jeong D.H."/>
            <person name="Jing Y."/>
            <person name="Jocker A."/>
            <person name="Kenton S.M."/>
            <person name="Kim D.J."/>
            <person name="Klee K."/>
            <person name="Lai H."/>
            <person name="Lang C."/>
            <person name="Lin S."/>
            <person name="Macmil S.L."/>
            <person name="Magdelenat G."/>
            <person name="Matthews L."/>
            <person name="McCorrison J."/>
            <person name="Monaghan E.L."/>
            <person name="Mun J.H."/>
            <person name="Najar F.Z."/>
            <person name="Nicholson C."/>
            <person name="Noirot C."/>
            <person name="O'Bleness M."/>
            <person name="Paule C.R."/>
            <person name="Poulain J."/>
            <person name="Prion F."/>
            <person name="Qin B."/>
            <person name="Qu C."/>
            <person name="Retzel E.F."/>
            <person name="Riddle C."/>
            <person name="Sallet E."/>
            <person name="Samain S."/>
            <person name="Samson N."/>
            <person name="Sanders I."/>
            <person name="Saurat O."/>
            <person name="Scarpelli C."/>
            <person name="Schiex T."/>
            <person name="Segurens B."/>
            <person name="Severin A.J."/>
            <person name="Sherrier D.J."/>
            <person name="Shi R."/>
            <person name="Sims S."/>
            <person name="Singer S.R."/>
            <person name="Sinharoy S."/>
            <person name="Sterck L."/>
            <person name="Viollet A."/>
            <person name="Wang B.B."/>
            <person name="Wang K."/>
            <person name="Wang M."/>
            <person name="Wang X."/>
            <person name="Warfsmann J."/>
            <person name="Weissenbach J."/>
            <person name="White D.D."/>
            <person name="White J.D."/>
            <person name="Wiley G.B."/>
            <person name="Wincker P."/>
            <person name="Xing Y."/>
            <person name="Yang L."/>
            <person name="Yao Z."/>
            <person name="Ying F."/>
            <person name="Zhai J."/>
            <person name="Zhou L."/>
            <person name="Zuber A."/>
            <person name="Denarie J."/>
            <person name="Dixon R.A."/>
            <person name="May G.D."/>
            <person name="Schwartz D.C."/>
            <person name="Rogers J."/>
            <person name="Quetier F."/>
            <person name="Town C.D."/>
            <person name="Roe B.A."/>
        </authorList>
    </citation>
    <scope>NUCLEOTIDE SEQUENCE [LARGE SCALE GENOMIC DNA]</scope>
    <source>
        <strain evidence="2">A17</strain>
        <strain evidence="3 4">cv. Jemalong A17</strain>
    </source>
</reference>
<reference evidence="2 4" key="2">
    <citation type="journal article" date="2014" name="BMC Genomics">
        <title>An improved genome release (version Mt4.0) for the model legume Medicago truncatula.</title>
        <authorList>
            <person name="Tang H."/>
            <person name="Krishnakumar V."/>
            <person name="Bidwell S."/>
            <person name="Rosen B."/>
            <person name="Chan A."/>
            <person name="Zhou S."/>
            <person name="Gentzbittel L."/>
            <person name="Childs K.L."/>
            <person name="Yandell M."/>
            <person name="Gundlach H."/>
            <person name="Mayer K.F."/>
            <person name="Schwartz D.C."/>
            <person name="Town C.D."/>
        </authorList>
    </citation>
    <scope>GENOME REANNOTATION</scope>
    <source>
        <strain evidence="2">A17</strain>
        <strain evidence="3 4">cv. Jemalong A17</strain>
    </source>
</reference>
<feature type="transmembrane region" description="Helical" evidence="1">
    <location>
        <begin position="6"/>
        <end position="25"/>
    </location>
</feature>